<dbReference type="GO" id="GO:0006754">
    <property type="term" value="P:ATP biosynthetic process"/>
    <property type="evidence" value="ECO:0007669"/>
    <property type="project" value="TreeGrafter"/>
</dbReference>
<dbReference type="PROSITE" id="PS51462">
    <property type="entry name" value="NUDIX"/>
    <property type="match status" value="1"/>
</dbReference>
<sequence length="167" mass="17572">MPVTSAGVLLHHAGPAPRVLLAHMGGPFWARKDARAWTVPKGLVERGEDVVTAALREFREEVGLPAPDLPTVELGAFRYASGKVVVVLAIEVPAGLVGSPDDPASDDLATRPGVSTIDMEWPPRSGRRATFPEVDRAAWCGLDDARERLVAGQVPAIDALVARGAGA</sequence>
<dbReference type="PANTHER" id="PTHR21340">
    <property type="entry name" value="DIADENOSINE 5,5-P1,P4-TETRAPHOSPHATE PYROPHOSPHOHYDROLASE MUTT"/>
    <property type="match status" value="1"/>
</dbReference>
<feature type="region of interest" description="Disordered" evidence="2">
    <location>
        <begin position="99"/>
        <end position="127"/>
    </location>
</feature>
<dbReference type="PANTHER" id="PTHR21340:SF7">
    <property type="entry name" value="NUDIX HYDROLASE DOMAIN-CONTAINING PROTEIN"/>
    <property type="match status" value="1"/>
</dbReference>
<proteinExistence type="predicted"/>
<dbReference type="OrthoDB" id="954553at2"/>
<dbReference type="SUPFAM" id="SSF55811">
    <property type="entry name" value="Nudix"/>
    <property type="match status" value="1"/>
</dbReference>
<dbReference type="Gene3D" id="3.90.79.10">
    <property type="entry name" value="Nucleoside Triphosphate Pyrophosphohydrolase"/>
    <property type="match status" value="1"/>
</dbReference>
<dbReference type="Proteomes" id="UP000296469">
    <property type="component" value="Chromosome"/>
</dbReference>
<protein>
    <submittedName>
        <fullName evidence="4">NUDIX domain-containing protein</fullName>
    </submittedName>
</protein>
<dbReference type="EMBL" id="CP039291">
    <property type="protein sequence ID" value="QCB94829.1"/>
    <property type="molecule type" value="Genomic_DNA"/>
</dbReference>
<reference evidence="4 5" key="1">
    <citation type="submission" date="2019-04" db="EMBL/GenBank/DDBJ databases">
        <title>Isolation and identification of Cellulomonas shaoxiangyii sp. Nov. isolated from feces of the Tibetan antelopes (Pantholops hodgsonii) in the Qinghai-Tibet plateau of China.</title>
        <authorList>
            <person name="Tian Z."/>
        </authorList>
    </citation>
    <scope>NUCLEOTIDE SEQUENCE [LARGE SCALE GENOMIC DNA]</scope>
    <source>
        <strain evidence="4 5">Z28</strain>
    </source>
</reference>
<evidence type="ECO:0000259" key="3">
    <source>
        <dbReference type="PROSITE" id="PS51462"/>
    </source>
</evidence>
<dbReference type="InterPro" id="IPR051325">
    <property type="entry name" value="Nudix_hydrolase_domain"/>
</dbReference>
<dbReference type="InterPro" id="IPR000086">
    <property type="entry name" value="NUDIX_hydrolase_dom"/>
</dbReference>
<dbReference type="InterPro" id="IPR015797">
    <property type="entry name" value="NUDIX_hydrolase-like_dom_sf"/>
</dbReference>
<accession>A0A4P7SKK5</accession>
<evidence type="ECO:0000313" key="5">
    <source>
        <dbReference type="Proteomes" id="UP000296469"/>
    </source>
</evidence>
<evidence type="ECO:0000256" key="2">
    <source>
        <dbReference type="SAM" id="MobiDB-lite"/>
    </source>
</evidence>
<evidence type="ECO:0000256" key="1">
    <source>
        <dbReference type="ARBA" id="ARBA00022801"/>
    </source>
</evidence>
<keyword evidence="5" id="KW-1185">Reference proteome</keyword>
<dbReference type="GO" id="GO:0004081">
    <property type="term" value="F:bis(5'-nucleosyl)-tetraphosphatase (asymmetrical) activity"/>
    <property type="evidence" value="ECO:0007669"/>
    <property type="project" value="TreeGrafter"/>
</dbReference>
<feature type="domain" description="Nudix hydrolase" evidence="3">
    <location>
        <begin position="1"/>
        <end position="162"/>
    </location>
</feature>
<evidence type="ECO:0000313" key="4">
    <source>
        <dbReference type="EMBL" id="QCB94829.1"/>
    </source>
</evidence>
<dbReference type="InterPro" id="IPR020084">
    <property type="entry name" value="NUDIX_hydrolase_CS"/>
</dbReference>
<dbReference type="Pfam" id="PF00293">
    <property type="entry name" value="NUDIX"/>
    <property type="match status" value="1"/>
</dbReference>
<dbReference type="KEGG" id="celz:E5225_15925"/>
<keyword evidence="1" id="KW-0378">Hydrolase</keyword>
<organism evidence="4 5">
    <name type="scientific">Cellulomonas shaoxiangyii</name>
    <dbReference type="NCBI Taxonomy" id="2566013"/>
    <lineage>
        <taxon>Bacteria</taxon>
        <taxon>Bacillati</taxon>
        <taxon>Actinomycetota</taxon>
        <taxon>Actinomycetes</taxon>
        <taxon>Micrococcales</taxon>
        <taxon>Cellulomonadaceae</taxon>
        <taxon>Cellulomonas</taxon>
    </lineage>
</organism>
<dbReference type="GO" id="GO:0006167">
    <property type="term" value="P:AMP biosynthetic process"/>
    <property type="evidence" value="ECO:0007669"/>
    <property type="project" value="TreeGrafter"/>
</dbReference>
<name>A0A4P7SKK5_9CELL</name>
<dbReference type="AlphaFoldDB" id="A0A4P7SKK5"/>
<dbReference type="PROSITE" id="PS00893">
    <property type="entry name" value="NUDIX_BOX"/>
    <property type="match status" value="1"/>
</dbReference>
<dbReference type="RefSeq" id="WP_135972103.1">
    <property type="nucleotide sequence ID" value="NZ_CP039291.1"/>
</dbReference>
<gene>
    <name evidence="4" type="ORF">E5225_15925</name>
</gene>